<dbReference type="SUPFAM" id="SSF52540">
    <property type="entry name" value="P-loop containing nucleoside triphosphate hydrolases"/>
    <property type="match status" value="1"/>
</dbReference>
<evidence type="ECO:0000313" key="11">
    <source>
        <dbReference type="Proteomes" id="UP000319014"/>
    </source>
</evidence>
<dbReference type="CDD" id="cd03259">
    <property type="entry name" value="ABC_Carb_Solutes_like"/>
    <property type="match status" value="1"/>
</dbReference>
<dbReference type="Proteomes" id="UP000319014">
    <property type="component" value="Unassembled WGS sequence"/>
</dbReference>
<evidence type="ECO:0000256" key="2">
    <source>
        <dbReference type="ARBA" id="ARBA00022475"/>
    </source>
</evidence>
<dbReference type="GO" id="GO:0015697">
    <property type="term" value="P:quaternary ammonium group transport"/>
    <property type="evidence" value="ECO:0007669"/>
    <property type="project" value="UniProtKB-ARBA"/>
</dbReference>
<dbReference type="PANTHER" id="PTHR42781:SF4">
    <property type="entry name" value="SPERMIDINE_PUTRESCINE IMPORT ATP-BINDING PROTEIN POTA"/>
    <property type="match status" value="1"/>
</dbReference>
<dbReference type="AlphaFoldDB" id="A0A521CYT0"/>
<dbReference type="InterPro" id="IPR027417">
    <property type="entry name" value="P-loop_NTPase"/>
</dbReference>
<dbReference type="InterPro" id="IPR013611">
    <property type="entry name" value="Transp-assoc_OB_typ2"/>
</dbReference>
<dbReference type="InterPro" id="IPR003593">
    <property type="entry name" value="AAA+_ATPase"/>
</dbReference>
<dbReference type="InterPro" id="IPR050093">
    <property type="entry name" value="ABC_SmlMolc_Importer"/>
</dbReference>
<keyword evidence="3" id="KW-0410">Iron transport</keyword>
<reference evidence="10 11" key="1">
    <citation type="submission" date="2017-05" db="EMBL/GenBank/DDBJ databases">
        <authorList>
            <person name="Varghese N."/>
            <person name="Submissions S."/>
        </authorList>
    </citation>
    <scope>NUCLEOTIDE SEQUENCE [LARGE SCALE GENOMIC DNA]</scope>
    <source>
        <strain evidence="10 11">DSM 100094</strain>
    </source>
</reference>
<gene>
    <name evidence="10" type="ORF">SAMN06265221_105313</name>
</gene>
<keyword evidence="7" id="KW-0406">Ion transport</keyword>
<evidence type="ECO:0000256" key="3">
    <source>
        <dbReference type="ARBA" id="ARBA00022496"/>
    </source>
</evidence>
<evidence type="ECO:0000313" key="10">
    <source>
        <dbReference type="EMBL" id="SMO64589.1"/>
    </source>
</evidence>
<dbReference type="Pfam" id="PF08402">
    <property type="entry name" value="TOBE_2"/>
    <property type="match status" value="1"/>
</dbReference>
<keyword evidence="8" id="KW-0472">Membrane</keyword>
<dbReference type="Pfam" id="PF00005">
    <property type="entry name" value="ABC_tran"/>
    <property type="match status" value="1"/>
</dbReference>
<dbReference type="PROSITE" id="PS50893">
    <property type="entry name" value="ABC_TRANSPORTER_2"/>
    <property type="match status" value="1"/>
</dbReference>
<evidence type="ECO:0000256" key="7">
    <source>
        <dbReference type="ARBA" id="ARBA00023065"/>
    </source>
</evidence>
<dbReference type="GO" id="GO:0016887">
    <property type="term" value="F:ATP hydrolysis activity"/>
    <property type="evidence" value="ECO:0007669"/>
    <property type="project" value="InterPro"/>
</dbReference>
<evidence type="ECO:0000256" key="5">
    <source>
        <dbReference type="ARBA" id="ARBA00022840"/>
    </source>
</evidence>
<evidence type="ECO:0000259" key="9">
    <source>
        <dbReference type="PROSITE" id="PS50893"/>
    </source>
</evidence>
<keyword evidence="5 10" id="KW-0067">ATP-binding</keyword>
<dbReference type="SMART" id="SM00382">
    <property type="entry name" value="AAA"/>
    <property type="match status" value="1"/>
</dbReference>
<keyword evidence="1" id="KW-0813">Transport</keyword>
<sequence>MTLLSVRGLGKRFGSHHAAQDVSFDLAAGEILALIGPSGCGKTTTLRMIAGFETPDAGQVLLNGRAITDLAPERRGIGMVFQDFALFPHMTVLDNVRFGTRDGQLATARDMLGLVGLDGLGGRFPDQMSGGQQQRAALARSFAAGPSLILLDEPFSNLDPILRSATRREIRRLLKSTGLGIVMVTHDQEEALSFADRIAVMSGGRILQCAAAREIYNLPHDRFVAGFLGRTNLIDGVADGAFCATALGRLALARPATGHVTLSLRPESIQLRPSDAADAGRITAVEFKGHDVTYWADWRGIELQVDALAGPHLNEGAGVIPHVIGRAVPLARTDTTPSDA</sequence>
<dbReference type="FunFam" id="3.40.50.300:FF:000425">
    <property type="entry name" value="Probable ABC transporter, ATP-binding subunit"/>
    <property type="match status" value="1"/>
</dbReference>
<dbReference type="InterPro" id="IPR015853">
    <property type="entry name" value="ABC_transpr_FbpC"/>
</dbReference>
<evidence type="ECO:0000256" key="1">
    <source>
        <dbReference type="ARBA" id="ARBA00022448"/>
    </source>
</evidence>
<dbReference type="Gene3D" id="3.40.50.300">
    <property type="entry name" value="P-loop containing nucleotide triphosphate hydrolases"/>
    <property type="match status" value="1"/>
</dbReference>
<feature type="domain" description="ABC transporter" evidence="9">
    <location>
        <begin position="4"/>
        <end position="228"/>
    </location>
</feature>
<evidence type="ECO:0000256" key="6">
    <source>
        <dbReference type="ARBA" id="ARBA00023004"/>
    </source>
</evidence>
<keyword evidence="4" id="KW-0547">Nucleotide-binding</keyword>
<dbReference type="GO" id="GO:0005524">
    <property type="term" value="F:ATP binding"/>
    <property type="evidence" value="ECO:0007669"/>
    <property type="project" value="UniProtKB-KW"/>
</dbReference>
<dbReference type="GO" id="GO:0015408">
    <property type="term" value="F:ABC-type ferric iron transporter activity"/>
    <property type="evidence" value="ECO:0007669"/>
    <property type="project" value="InterPro"/>
</dbReference>
<dbReference type="InterPro" id="IPR003439">
    <property type="entry name" value="ABC_transporter-like_ATP-bd"/>
</dbReference>
<dbReference type="PROSITE" id="PS00211">
    <property type="entry name" value="ABC_TRANSPORTER_1"/>
    <property type="match status" value="1"/>
</dbReference>
<dbReference type="RefSeq" id="WP_142662843.1">
    <property type="nucleotide sequence ID" value="NZ_FXTK01000005.1"/>
</dbReference>
<dbReference type="SUPFAM" id="SSF50331">
    <property type="entry name" value="MOP-like"/>
    <property type="match status" value="1"/>
</dbReference>
<name>A0A521CYT0_9RHOB</name>
<dbReference type="OrthoDB" id="9802264at2"/>
<organism evidence="10 11">
    <name type="scientific">Paracoccus laeviglucosivorans</name>
    <dbReference type="NCBI Taxonomy" id="1197861"/>
    <lineage>
        <taxon>Bacteria</taxon>
        <taxon>Pseudomonadati</taxon>
        <taxon>Pseudomonadota</taxon>
        <taxon>Alphaproteobacteria</taxon>
        <taxon>Rhodobacterales</taxon>
        <taxon>Paracoccaceae</taxon>
        <taxon>Paracoccus</taxon>
    </lineage>
</organism>
<evidence type="ECO:0000256" key="8">
    <source>
        <dbReference type="ARBA" id="ARBA00023136"/>
    </source>
</evidence>
<accession>A0A521CYT0</accession>
<dbReference type="GO" id="GO:0043190">
    <property type="term" value="C:ATP-binding cassette (ABC) transporter complex"/>
    <property type="evidence" value="ECO:0007669"/>
    <property type="project" value="InterPro"/>
</dbReference>
<dbReference type="EMBL" id="FXTK01000005">
    <property type="protein sequence ID" value="SMO64589.1"/>
    <property type="molecule type" value="Genomic_DNA"/>
</dbReference>
<protein>
    <submittedName>
        <fullName evidence="10">Iron(III) transport system ATP-binding protein</fullName>
    </submittedName>
</protein>
<dbReference type="InterPro" id="IPR008995">
    <property type="entry name" value="Mo/tungstate-bd_C_term_dom"/>
</dbReference>
<keyword evidence="2" id="KW-1003">Cell membrane</keyword>
<dbReference type="PANTHER" id="PTHR42781">
    <property type="entry name" value="SPERMIDINE/PUTRESCINE IMPORT ATP-BINDING PROTEIN POTA"/>
    <property type="match status" value="1"/>
</dbReference>
<keyword evidence="6" id="KW-0408">Iron</keyword>
<dbReference type="InterPro" id="IPR017871">
    <property type="entry name" value="ABC_transporter-like_CS"/>
</dbReference>
<keyword evidence="11" id="KW-1185">Reference proteome</keyword>
<proteinExistence type="predicted"/>
<evidence type="ECO:0000256" key="4">
    <source>
        <dbReference type="ARBA" id="ARBA00022741"/>
    </source>
</evidence>